<keyword evidence="3" id="KW-1185">Reference proteome</keyword>
<dbReference type="PROSITE" id="PS50848">
    <property type="entry name" value="START"/>
    <property type="match status" value="1"/>
</dbReference>
<dbReference type="GeneID" id="5043960"/>
<dbReference type="InParanoid" id="A0E661"/>
<dbReference type="InterPro" id="IPR002913">
    <property type="entry name" value="START_lipid-bd_dom"/>
</dbReference>
<dbReference type="AlphaFoldDB" id="A0E661"/>
<dbReference type="SMART" id="SM00234">
    <property type="entry name" value="START"/>
    <property type="match status" value="1"/>
</dbReference>
<dbReference type="InterPro" id="IPR023393">
    <property type="entry name" value="START-like_dom_sf"/>
</dbReference>
<dbReference type="KEGG" id="ptm:GSPATT00003642001"/>
<reference evidence="2 3" key="1">
    <citation type="journal article" date="2006" name="Nature">
        <title>Global trends of whole-genome duplications revealed by the ciliate Paramecium tetraurelia.</title>
        <authorList>
            <consortium name="Genoscope"/>
            <person name="Aury J.-M."/>
            <person name="Jaillon O."/>
            <person name="Duret L."/>
            <person name="Noel B."/>
            <person name="Jubin C."/>
            <person name="Porcel B.M."/>
            <person name="Segurens B."/>
            <person name="Daubin V."/>
            <person name="Anthouard V."/>
            <person name="Aiach N."/>
            <person name="Arnaiz O."/>
            <person name="Billaut A."/>
            <person name="Beisson J."/>
            <person name="Blanc I."/>
            <person name="Bouhouche K."/>
            <person name="Camara F."/>
            <person name="Duharcourt S."/>
            <person name="Guigo R."/>
            <person name="Gogendeau D."/>
            <person name="Katinka M."/>
            <person name="Keller A.-M."/>
            <person name="Kissmehl R."/>
            <person name="Klotz C."/>
            <person name="Koll F."/>
            <person name="Le Moue A."/>
            <person name="Lepere C."/>
            <person name="Malinsky S."/>
            <person name="Nowacki M."/>
            <person name="Nowak J.K."/>
            <person name="Plattner H."/>
            <person name="Poulain J."/>
            <person name="Ruiz F."/>
            <person name="Serrano V."/>
            <person name="Zagulski M."/>
            <person name="Dessen P."/>
            <person name="Betermier M."/>
            <person name="Weissenbach J."/>
            <person name="Scarpelli C."/>
            <person name="Schachter V."/>
            <person name="Sperling L."/>
            <person name="Meyer E."/>
            <person name="Cohen J."/>
            <person name="Wincker P."/>
        </authorList>
    </citation>
    <scope>NUCLEOTIDE SEQUENCE [LARGE SCALE GENOMIC DNA]</scope>
    <source>
        <strain evidence="2 3">Stock d4-2</strain>
    </source>
</reference>
<dbReference type="OrthoDB" id="291971at2759"/>
<dbReference type="PANTHER" id="PTHR19308">
    <property type="entry name" value="PHOSPHATIDYLCHOLINE TRANSFER PROTEIN"/>
    <property type="match status" value="1"/>
</dbReference>
<dbReference type="OMA" id="HTAQEIN"/>
<organism evidence="2 3">
    <name type="scientific">Paramecium tetraurelia</name>
    <dbReference type="NCBI Taxonomy" id="5888"/>
    <lineage>
        <taxon>Eukaryota</taxon>
        <taxon>Sar</taxon>
        <taxon>Alveolata</taxon>
        <taxon>Ciliophora</taxon>
        <taxon>Intramacronucleata</taxon>
        <taxon>Oligohymenophorea</taxon>
        <taxon>Peniculida</taxon>
        <taxon>Parameciidae</taxon>
        <taxon>Paramecium</taxon>
    </lineage>
</organism>
<evidence type="ECO:0000313" key="2">
    <source>
        <dbReference type="EMBL" id="CAK90778.1"/>
    </source>
</evidence>
<dbReference type="InterPro" id="IPR051213">
    <property type="entry name" value="START_lipid_transfer"/>
</dbReference>
<dbReference type="Proteomes" id="UP000000600">
    <property type="component" value="Unassembled WGS sequence"/>
</dbReference>
<feature type="domain" description="START" evidence="1">
    <location>
        <begin position="89"/>
        <end position="251"/>
    </location>
</feature>
<evidence type="ECO:0000313" key="3">
    <source>
        <dbReference type="Proteomes" id="UP000000600"/>
    </source>
</evidence>
<dbReference type="GO" id="GO:0008289">
    <property type="term" value="F:lipid binding"/>
    <property type="evidence" value="ECO:0007669"/>
    <property type="project" value="InterPro"/>
</dbReference>
<dbReference type="CDD" id="cd00177">
    <property type="entry name" value="START"/>
    <property type="match status" value="1"/>
</dbReference>
<dbReference type="GO" id="GO:0005737">
    <property type="term" value="C:cytoplasm"/>
    <property type="evidence" value="ECO:0007669"/>
    <property type="project" value="UniProtKB-ARBA"/>
</dbReference>
<dbReference type="RefSeq" id="XP_001458175.1">
    <property type="nucleotide sequence ID" value="XM_001458138.1"/>
</dbReference>
<sequence>MPIWNYCNQIKQHLNQKLNKLNYIPIQQEFLIFLQFYAIQLQILIDYPNKLSIQQACKQIIKQNQNVSHQPNILELQAKAIELAYQTIEEGKWEKEIEQDGVVFYSKPGSTGWKISRSEIIAEIDPKKAVEVLKDSTRFSEYNHTAQEINLIKKIDDTISIQYILTKPNQVLQQQRDIVTVSKASSLPDGTNFIVAKSIEVPEAPVKEEYVRAEIIISFFGFKPIANGQTLVTMVQSFDPKGDAPKDLLNSLANKVVNYNKLFVENLKKATLKE</sequence>
<proteinExistence type="predicted"/>
<dbReference type="Gene3D" id="3.30.530.20">
    <property type="match status" value="1"/>
</dbReference>
<accession>A0E661</accession>
<gene>
    <name evidence="2" type="ORF">GSPATT00003642001</name>
</gene>
<dbReference type="PANTHER" id="PTHR19308:SF56">
    <property type="entry name" value="START DOMAIN-CONTAINING PROTEIN"/>
    <property type="match status" value="1"/>
</dbReference>
<evidence type="ECO:0000259" key="1">
    <source>
        <dbReference type="PROSITE" id="PS50848"/>
    </source>
</evidence>
<name>A0E661_PARTE</name>
<dbReference type="HOGENOM" id="CLU_1017269_0_0_1"/>
<dbReference type="SUPFAM" id="SSF55961">
    <property type="entry name" value="Bet v1-like"/>
    <property type="match status" value="1"/>
</dbReference>
<dbReference type="EMBL" id="CT868660">
    <property type="protein sequence ID" value="CAK90778.1"/>
    <property type="molecule type" value="Genomic_DNA"/>
</dbReference>
<protein>
    <recommendedName>
        <fullName evidence="1">START domain-containing protein</fullName>
    </recommendedName>
</protein>
<dbReference type="Pfam" id="PF01852">
    <property type="entry name" value="START"/>
    <property type="match status" value="1"/>
</dbReference>